<feature type="signal peptide" evidence="1">
    <location>
        <begin position="1"/>
        <end position="21"/>
    </location>
</feature>
<dbReference type="EMBL" id="RKQP01000001">
    <property type="protein sequence ID" value="RPE85925.1"/>
    <property type="molecule type" value="Genomic_DNA"/>
</dbReference>
<name>A0A3N4VXG6_9PAST</name>
<reference evidence="2 3" key="1">
    <citation type="submission" date="2018-11" db="EMBL/GenBank/DDBJ databases">
        <title>Genomic Encyclopedia of Type Strains, Phase IV (KMG-IV): sequencing the most valuable type-strain genomes for metagenomic binning, comparative biology and taxonomic classification.</title>
        <authorList>
            <person name="Goeker M."/>
        </authorList>
    </citation>
    <scope>NUCLEOTIDE SEQUENCE [LARGE SCALE GENOMIC DNA]</scope>
    <source>
        <strain evidence="2 3">DSM 27238</strain>
    </source>
</reference>
<comment type="caution">
    <text evidence="2">The sequence shown here is derived from an EMBL/GenBank/DDBJ whole genome shotgun (WGS) entry which is preliminary data.</text>
</comment>
<accession>A0A3N4VXG6</accession>
<feature type="chain" id="PRO_5018258124" evidence="1">
    <location>
        <begin position="22"/>
        <end position="189"/>
    </location>
</feature>
<sequence>MKILQKCIFLVMPFALSIAYANPLSISEPEINQYLATRLNEKIPLKNSIGIPHIFQLDYQLRDIATKIGQTEEKRVEVMGTINGKLKVKGKQYDVNLSLDLDTIPYYDNEKGAVFLKDIRLAHWAISPEKYQLELQPFISPLAESFAYLLNSNPVYTLDESKTKEALIKKFGKQIIVEKGAIRLETTIF</sequence>
<dbReference type="RefSeq" id="WP_124210499.1">
    <property type="nucleotide sequence ID" value="NZ_CP016615.1"/>
</dbReference>
<dbReference type="Gene3D" id="3.15.10.40">
    <property type="entry name" value="Uncharacterised protein PF07273, DUF1439"/>
    <property type="match status" value="1"/>
</dbReference>
<organism evidence="2 3">
    <name type="scientific">Vespertiliibacter pulmonis</name>
    <dbReference type="NCBI Taxonomy" id="1443036"/>
    <lineage>
        <taxon>Bacteria</taxon>
        <taxon>Pseudomonadati</taxon>
        <taxon>Pseudomonadota</taxon>
        <taxon>Gammaproteobacteria</taxon>
        <taxon>Pasteurellales</taxon>
        <taxon>Pasteurellaceae</taxon>
        <taxon>Vespertiliibacter</taxon>
    </lineage>
</organism>
<dbReference type="OrthoDB" id="5688063at2"/>
<proteinExistence type="predicted"/>
<evidence type="ECO:0000313" key="3">
    <source>
        <dbReference type="Proteomes" id="UP000281691"/>
    </source>
</evidence>
<dbReference type="Pfam" id="PF07273">
    <property type="entry name" value="DUF1439"/>
    <property type="match status" value="1"/>
</dbReference>
<dbReference type="Proteomes" id="UP000281691">
    <property type="component" value="Unassembled WGS sequence"/>
</dbReference>
<gene>
    <name evidence="2" type="ORF">EDC46_0313</name>
</gene>
<keyword evidence="1" id="KW-0732">Signal</keyword>
<evidence type="ECO:0000313" key="2">
    <source>
        <dbReference type="EMBL" id="RPE85925.1"/>
    </source>
</evidence>
<evidence type="ECO:0000256" key="1">
    <source>
        <dbReference type="SAM" id="SignalP"/>
    </source>
</evidence>
<keyword evidence="3" id="KW-1185">Reference proteome</keyword>
<protein>
    <submittedName>
        <fullName evidence="2">Uncharacterized protein DUF1439</fullName>
    </submittedName>
</protein>
<dbReference type="InterPro" id="IPR010835">
    <property type="entry name" value="DUF1439"/>
</dbReference>
<dbReference type="AlphaFoldDB" id="A0A3N4VXG6"/>